<dbReference type="Pfam" id="PF02836">
    <property type="entry name" value="Glyco_hydro_2_C"/>
    <property type="match status" value="1"/>
</dbReference>
<evidence type="ECO:0000313" key="8">
    <source>
        <dbReference type="Proteomes" id="UP000186351"/>
    </source>
</evidence>
<reference evidence="8" key="1">
    <citation type="submission" date="2016-04" db="EMBL/GenBank/DDBJ databases">
        <title>Complete Genome Sequences of Twelve Strains of a Stable Defined Moderately Diverse Mouse Microbiota 2 (sDMDMm2).</title>
        <authorList>
            <person name="Uchimura Y."/>
            <person name="Wyss M."/>
            <person name="Brugiroux S."/>
            <person name="Limenitakis J.P."/>
            <person name="Stecher B."/>
            <person name="McCoy K.D."/>
            <person name="Macpherson A.J."/>
        </authorList>
    </citation>
    <scope>NUCLEOTIDE SEQUENCE [LARGE SCALE GENOMIC DNA]</scope>
    <source>
        <strain evidence="8">YL27</strain>
    </source>
</reference>
<dbReference type="STRING" id="1796646.A4V02_09080"/>
<dbReference type="GO" id="GO:0030246">
    <property type="term" value="F:carbohydrate binding"/>
    <property type="evidence" value="ECO:0007669"/>
    <property type="project" value="TreeGrafter"/>
</dbReference>
<dbReference type="InterPro" id="IPR036156">
    <property type="entry name" value="Beta-gal/glucu_dom_sf"/>
</dbReference>
<dbReference type="EMBL" id="CP015402">
    <property type="protein sequence ID" value="ANU63864.1"/>
    <property type="molecule type" value="Genomic_DNA"/>
</dbReference>
<evidence type="ECO:0000256" key="3">
    <source>
        <dbReference type="ARBA" id="ARBA00023295"/>
    </source>
</evidence>
<gene>
    <name evidence="7" type="ORF">A4V02_09080</name>
</gene>
<organism evidence="7 8">
    <name type="scientific">Muribaculum intestinale</name>
    <dbReference type="NCBI Taxonomy" id="1796646"/>
    <lineage>
        <taxon>Bacteria</taxon>
        <taxon>Pseudomonadati</taxon>
        <taxon>Bacteroidota</taxon>
        <taxon>Bacteroidia</taxon>
        <taxon>Bacteroidales</taxon>
        <taxon>Muribaculaceae</taxon>
        <taxon>Muribaculum</taxon>
    </lineage>
</organism>
<dbReference type="SUPFAM" id="SSF51445">
    <property type="entry name" value="(Trans)glycosidases"/>
    <property type="match status" value="1"/>
</dbReference>
<keyword evidence="4" id="KW-0732">Signal</keyword>
<feature type="signal peptide" evidence="4">
    <location>
        <begin position="1"/>
        <end position="21"/>
    </location>
</feature>
<dbReference type="GO" id="GO:0005975">
    <property type="term" value="P:carbohydrate metabolic process"/>
    <property type="evidence" value="ECO:0007669"/>
    <property type="project" value="InterPro"/>
</dbReference>
<dbReference type="InterPro" id="IPR017853">
    <property type="entry name" value="GH"/>
</dbReference>
<dbReference type="GO" id="GO:0019391">
    <property type="term" value="P:glucuronoside catabolic process"/>
    <property type="evidence" value="ECO:0007669"/>
    <property type="project" value="TreeGrafter"/>
</dbReference>
<dbReference type="Proteomes" id="UP000186351">
    <property type="component" value="Chromosome"/>
</dbReference>
<dbReference type="InterPro" id="IPR013783">
    <property type="entry name" value="Ig-like_fold"/>
</dbReference>
<evidence type="ECO:0000259" key="5">
    <source>
        <dbReference type="Pfam" id="PF02836"/>
    </source>
</evidence>
<dbReference type="InterPro" id="IPR008979">
    <property type="entry name" value="Galactose-bd-like_sf"/>
</dbReference>
<dbReference type="RefSeq" id="WP_068961163.1">
    <property type="nucleotide sequence ID" value="NZ_CAJTAP010000003.1"/>
</dbReference>
<keyword evidence="3" id="KW-0326">Glycosidase</keyword>
<dbReference type="KEGG" id="pary:A4V02_09080"/>
<dbReference type="Pfam" id="PF02837">
    <property type="entry name" value="Glyco_hydro_2_N"/>
    <property type="match status" value="1"/>
</dbReference>
<feature type="domain" description="Glycoside hydrolase family 2 catalytic" evidence="5">
    <location>
        <begin position="297"/>
        <end position="532"/>
    </location>
</feature>
<dbReference type="InterPro" id="IPR006103">
    <property type="entry name" value="Glyco_hydro_2_cat"/>
</dbReference>
<dbReference type="Gene3D" id="2.60.120.260">
    <property type="entry name" value="Galactose-binding domain-like"/>
    <property type="match status" value="1"/>
</dbReference>
<protein>
    <submittedName>
        <fullName evidence="7">Glycoside hydrolase family 2</fullName>
    </submittedName>
</protein>
<dbReference type="PANTHER" id="PTHR10066:SF67">
    <property type="entry name" value="BETA-GLUCURONIDASE"/>
    <property type="match status" value="1"/>
</dbReference>
<keyword evidence="8" id="KW-1185">Reference proteome</keyword>
<dbReference type="OrthoDB" id="9801077at2"/>
<evidence type="ECO:0000256" key="1">
    <source>
        <dbReference type="ARBA" id="ARBA00007401"/>
    </source>
</evidence>
<dbReference type="SUPFAM" id="SSF49785">
    <property type="entry name" value="Galactose-binding domain-like"/>
    <property type="match status" value="1"/>
</dbReference>
<proteinExistence type="inferred from homology"/>
<dbReference type="GO" id="GO:0004566">
    <property type="term" value="F:beta-glucuronidase activity"/>
    <property type="evidence" value="ECO:0007669"/>
    <property type="project" value="TreeGrafter"/>
</dbReference>
<dbReference type="Gene3D" id="2.60.40.10">
    <property type="entry name" value="Immunoglobulins"/>
    <property type="match status" value="1"/>
</dbReference>
<accession>A0A1Z2XHY2</accession>
<name>A0A1B1SAN8_9BACT</name>
<dbReference type="InterPro" id="IPR006101">
    <property type="entry name" value="Glyco_hydro_2"/>
</dbReference>
<dbReference type="InterPro" id="IPR006104">
    <property type="entry name" value="Glyco_hydro_2_N"/>
</dbReference>
<feature type="domain" description="Glycosyl hydrolases family 2 sugar binding" evidence="6">
    <location>
        <begin position="91"/>
        <end position="200"/>
    </location>
</feature>
<evidence type="ECO:0000259" key="6">
    <source>
        <dbReference type="Pfam" id="PF02837"/>
    </source>
</evidence>
<sequence length="602" mass="67364">MKFPRIFTLSVLLSLLAPAIAAGGPGLTVNAYGRSHVSLNGKWSAIPDLYDQGRRMEVYKNRTPQGNTDFYEYSFDTGCLRLDVPGDWNSQTPELKYYEGTVWYARPFEARAIPGRRSVLHFAGVSYRATVYLNGNEIASHEGSFTPFEVDVTDFLSSDGKNFLVVEANNRRTPDAIPAESFDWWNYGGITRDVLLLDLPERHVSDYTVRLAPGTSDIVEAEVVLSKPEGGVPVDVAIPSLKSKVTLTTDADGRATGRFRAKGLKLWAPGAPVLYDVVVASPADTVTERIGFRTLGVDGTKILVNGRPEFMRSISFHEEIPQRRGRACTMQDAVQLVGEAEALGVNMIRTAHYPQNEHIVRLAEERGILLWEEIPVWQGISFTDSATLAKAQRMMTEMITRDKNRCAVAFWSVANETRPSPERDRFVKALIDTVRALDSSRLVTAAFDNIGYDKKSGTFTGADNIPSLLDVVAVNKYMGWYAPWPLDPEKCVWDFASGKPLLISEFGGEALYGQSGSEDIASSWSEEYQERLYRDNLAMMSRIPNLAGISPWVLYDFRSPFRFHPLNQEGWNRKGLVGDRGDRKKAWHVMHDFYMSKKNGAQ</sequence>
<evidence type="ECO:0000256" key="2">
    <source>
        <dbReference type="ARBA" id="ARBA00022801"/>
    </source>
</evidence>
<evidence type="ECO:0000256" key="4">
    <source>
        <dbReference type="SAM" id="SignalP"/>
    </source>
</evidence>
<dbReference type="PRINTS" id="PR00132">
    <property type="entry name" value="GLHYDRLASE2"/>
</dbReference>
<dbReference type="SUPFAM" id="SSF49303">
    <property type="entry name" value="beta-Galactosidase/glucuronidase domain"/>
    <property type="match status" value="1"/>
</dbReference>
<comment type="similarity">
    <text evidence="1">Belongs to the glycosyl hydrolase 2 family.</text>
</comment>
<feature type="chain" id="PRO_5008529346" evidence="4">
    <location>
        <begin position="22"/>
        <end position="602"/>
    </location>
</feature>
<dbReference type="PANTHER" id="PTHR10066">
    <property type="entry name" value="BETA-GLUCURONIDASE"/>
    <property type="match status" value="1"/>
</dbReference>
<accession>A0A1B1SAN8</accession>
<dbReference type="Gene3D" id="3.20.20.80">
    <property type="entry name" value="Glycosidases"/>
    <property type="match status" value="1"/>
</dbReference>
<dbReference type="AlphaFoldDB" id="A0A1B1SAN8"/>
<keyword evidence="2 7" id="KW-0378">Hydrolase</keyword>
<evidence type="ECO:0000313" key="7">
    <source>
        <dbReference type="EMBL" id="ANU63864.1"/>
    </source>
</evidence>
<dbReference type="GeneID" id="65537019"/>